<keyword evidence="8 19" id="KW-1133">Transmembrane helix</keyword>
<evidence type="ECO:0000256" key="2">
    <source>
        <dbReference type="ARBA" id="ARBA00004613"/>
    </source>
</evidence>
<dbReference type="GO" id="GO:0005615">
    <property type="term" value="C:extracellular space"/>
    <property type="evidence" value="ECO:0007669"/>
    <property type="project" value="TreeGrafter"/>
</dbReference>
<comment type="subunit">
    <text evidence="15">Interacts with ERBB3 and ERBB4.</text>
</comment>
<feature type="domain" description="EGF-like" evidence="20">
    <location>
        <begin position="108"/>
        <end position="149"/>
    </location>
</feature>
<proteinExistence type="inferred from homology"/>
<dbReference type="SMART" id="SM00408">
    <property type="entry name" value="IGc2"/>
    <property type="match status" value="1"/>
</dbReference>
<dbReference type="EMBL" id="KB742452">
    <property type="protein sequence ID" value="EOB08349.1"/>
    <property type="molecule type" value="Genomic_DNA"/>
</dbReference>
<dbReference type="PANTHER" id="PTHR11100">
    <property type="entry name" value="HEREGULIN-NEUREGULIN FAMILY MEMBER"/>
    <property type="match status" value="1"/>
</dbReference>
<gene>
    <name evidence="22" type="ORF">Anapl_05770</name>
</gene>
<evidence type="ECO:0000256" key="12">
    <source>
        <dbReference type="ARBA" id="ARBA00023180"/>
    </source>
</evidence>
<evidence type="ECO:0000313" key="22">
    <source>
        <dbReference type="EMBL" id="EOB08349.1"/>
    </source>
</evidence>
<protein>
    <recommendedName>
        <fullName evidence="16">Pro-neuregulin-2, membrane-bound isoform</fullName>
    </recommendedName>
</protein>
<evidence type="ECO:0000256" key="8">
    <source>
        <dbReference type="ARBA" id="ARBA00022989"/>
    </source>
</evidence>
<feature type="compositionally biased region" description="Polar residues" evidence="18">
    <location>
        <begin position="528"/>
        <end position="542"/>
    </location>
</feature>
<feature type="transmembrane region" description="Helical" evidence="19">
    <location>
        <begin position="181"/>
        <end position="202"/>
    </location>
</feature>
<name>R0LRK7_ANAPL</name>
<organism evidence="22 23">
    <name type="scientific">Anas platyrhynchos</name>
    <name type="common">Mallard</name>
    <name type="synonym">Anas boschas</name>
    <dbReference type="NCBI Taxonomy" id="8839"/>
    <lineage>
        <taxon>Eukaryota</taxon>
        <taxon>Metazoa</taxon>
        <taxon>Chordata</taxon>
        <taxon>Craniata</taxon>
        <taxon>Vertebrata</taxon>
        <taxon>Euteleostomi</taxon>
        <taxon>Archelosauria</taxon>
        <taxon>Archosauria</taxon>
        <taxon>Dinosauria</taxon>
        <taxon>Saurischia</taxon>
        <taxon>Theropoda</taxon>
        <taxon>Coelurosauria</taxon>
        <taxon>Aves</taxon>
        <taxon>Neognathae</taxon>
        <taxon>Galloanserae</taxon>
        <taxon>Anseriformes</taxon>
        <taxon>Anatidae</taxon>
        <taxon>Anatinae</taxon>
        <taxon>Anas</taxon>
    </lineage>
</organism>
<feature type="non-terminal residue" evidence="22">
    <location>
        <position position="583"/>
    </location>
</feature>
<feature type="compositionally biased region" description="Low complexity" evidence="18">
    <location>
        <begin position="269"/>
        <end position="281"/>
    </location>
</feature>
<keyword evidence="4" id="KW-1003">Cell membrane</keyword>
<dbReference type="InterPro" id="IPR013098">
    <property type="entry name" value="Ig_I-set"/>
</dbReference>
<dbReference type="InterPro" id="IPR002154">
    <property type="entry name" value="Neuregulin_C"/>
</dbReference>
<evidence type="ECO:0000256" key="15">
    <source>
        <dbReference type="ARBA" id="ARBA00065723"/>
    </source>
</evidence>
<evidence type="ECO:0000256" key="7">
    <source>
        <dbReference type="ARBA" id="ARBA00022692"/>
    </source>
</evidence>
<evidence type="ECO:0000313" key="23">
    <source>
        <dbReference type="Proteomes" id="UP000296049"/>
    </source>
</evidence>
<dbReference type="InterPro" id="IPR040180">
    <property type="entry name" value="Neuregulin"/>
</dbReference>
<dbReference type="Gene3D" id="2.60.40.10">
    <property type="entry name" value="Immunoglobulins"/>
    <property type="match status" value="1"/>
</dbReference>
<dbReference type="CDD" id="cd05750">
    <property type="entry name" value="Ig_Pro_neuregulin"/>
    <property type="match status" value="1"/>
</dbReference>
<keyword evidence="23" id="KW-1185">Reference proteome</keyword>
<dbReference type="AlphaFoldDB" id="R0LRK7"/>
<dbReference type="InterPro" id="IPR057911">
    <property type="entry name" value="NRG2_Ig-like"/>
</dbReference>
<feature type="non-terminal residue" evidence="22">
    <location>
        <position position="1"/>
    </location>
</feature>
<evidence type="ECO:0000256" key="14">
    <source>
        <dbReference type="ARBA" id="ARBA00058865"/>
    </source>
</evidence>
<reference evidence="23" key="1">
    <citation type="journal article" date="2013" name="Nat. Genet.">
        <title>The duck genome and transcriptome provide insight into an avian influenza virus reservoir species.</title>
        <authorList>
            <person name="Huang Y."/>
            <person name="Li Y."/>
            <person name="Burt D.W."/>
            <person name="Chen H."/>
            <person name="Zhang Y."/>
            <person name="Qian W."/>
            <person name="Kim H."/>
            <person name="Gan S."/>
            <person name="Zhao Y."/>
            <person name="Li J."/>
            <person name="Yi K."/>
            <person name="Feng H."/>
            <person name="Zhu P."/>
            <person name="Li B."/>
            <person name="Liu Q."/>
            <person name="Fairley S."/>
            <person name="Magor K.E."/>
            <person name="Du Z."/>
            <person name="Hu X."/>
            <person name="Goodman L."/>
            <person name="Tafer H."/>
            <person name="Vignal A."/>
            <person name="Lee T."/>
            <person name="Kim K.W."/>
            <person name="Sheng Z."/>
            <person name="An Y."/>
            <person name="Searle S."/>
            <person name="Herrero J."/>
            <person name="Groenen M.A."/>
            <person name="Crooijmans R.P."/>
            <person name="Faraut T."/>
            <person name="Cai Q."/>
            <person name="Webster R.G."/>
            <person name="Aldridge J.R."/>
            <person name="Warren W.C."/>
            <person name="Bartschat S."/>
            <person name="Kehr S."/>
            <person name="Marz M."/>
            <person name="Stadler P.F."/>
            <person name="Smith J."/>
            <person name="Kraus R.H."/>
            <person name="Zhao Y."/>
            <person name="Ren L."/>
            <person name="Fei J."/>
            <person name="Morisson M."/>
            <person name="Kaiser P."/>
            <person name="Griffin D.K."/>
            <person name="Rao M."/>
            <person name="Pitel F."/>
            <person name="Wang J."/>
            <person name="Li N."/>
        </authorList>
    </citation>
    <scope>NUCLEOTIDE SEQUENCE [LARGE SCALE GENOMIC DNA]</scope>
</reference>
<keyword evidence="5" id="KW-0964">Secreted</keyword>
<dbReference type="InterPro" id="IPR036179">
    <property type="entry name" value="Ig-like_dom_sf"/>
</dbReference>
<dbReference type="Pfam" id="PF07679">
    <property type="entry name" value="I-set"/>
    <property type="match status" value="1"/>
</dbReference>
<dbReference type="GO" id="GO:0048513">
    <property type="term" value="P:animal organ development"/>
    <property type="evidence" value="ECO:0007669"/>
    <property type="project" value="TreeGrafter"/>
</dbReference>
<comment type="function">
    <text evidence="14">Direct ligand for ERBB3 and ERBB4 tyrosine kinase receptors. Concomitantly recruits ERBB1 and ERBB2 coreceptors, resulting in ligand-stimulated tyrosine phosphorylation and activation of the ERBB receptors. May also promote the heterodimerization with the EGF receptor.</text>
</comment>
<accession>R0LRK7</accession>
<comment type="caution">
    <text evidence="17">Lacks conserved residue(s) required for the propagation of feature annotation.</text>
</comment>
<keyword evidence="11 17" id="KW-1015">Disulfide bond</keyword>
<dbReference type="InterPro" id="IPR003599">
    <property type="entry name" value="Ig_sub"/>
</dbReference>
<dbReference type="InterPro" id="IPR003598">
    <property type="entry name" value="Ig_sub2"/>
</dbReference>
<evidence type="ECO:0000256" key="3">
    <source>
        <dbReference type="ARBA" id="ARBA00008216"/>
    </source>
</evidence>
<evidence type="ECO:0000259" key="20">
    <source>
        <dbReference type="PROSITE" id="PS50026"/>
    </source>
</evidence>
<dbReference type="FunFam" id="2.60.40.10:FF:000354">
    <property type="entry name" value="Pro-neuregulin-2, membrane-bound isoform"/>
    <property type="match status" value="1"/>
</dbReference>
<feature type="disulfide bond" evidence="17">
    <location>
        <begin position="139"/>
        <end position="148"/>
    </location>
</feature>
<dbReference type="SUPFAM" id="SSF57196">
    <property type="entry name" value="EGF/Laminin"/>
    <property type="match status" value="1"/>
</dbReference>
<dbReference type="SMART" id="SM00409">
    <property type="entry name" value="IG"/>
    <property type="match status" value="1"/>
</dbReference>
<evidence type="ECO:0000256" key="13">
    <source>
        <dbReference type="ARBA" id="ARBA00023319"/>
    </source>
</evidence>
<evidence type="ECO:0000256" key="1">
    <source>
        <dbReference type="ARBA" id="ARBA00004251"/>
    </source>
</evidence>
<sequence>AVPPKLKKLKSPNVHVGEKISLKCEATAGNPQPSYKWFKDGKELKKSKDIRIKYGNGKKISRLQFNKVKLEDAGEYSCEAENVLGKDTAKGSLNVRSVTTTLSSWSGHARKCNETAKSYCVNGGVCYYIEGINQLSCKCPNGFFGQRCLEKLPLRLYMPDPKQKHLGFELKEAEELYQKRVLTITGICVALLVVGIVCVVAYCKTKKQRKQMHNHLRQNMCPAHQNRSLANGPSHPRLDPEEIQMADYISKNVSATEHVIRRETETTFSGSHSCSPSHHCSTATPTSSQRHESHTWSLERTESLTSDSQSGIMLSSVGTSKCNSPACVEARARRGAAFCIEDSRRPMMQYRDSVDSLRDSPHSERYVSALTTPARLSPVDFHYSMATQVPTFEITSPNSAHAVSLPPAAPISFRVEEQQPLLRRYQLPFQDTQRYDSYYQRKTYLNDSMGSLPSSPFRITEDDEYETTQEYVTALEQPKKTASSNKRWKKSKLNGHVPHRARAVRDSFSLSSASYSESDEELVAESTPFLSTQNNETMNTESPPLHRPGDSRTYHSYSRHSAHGESGRSSLAHTTPKQDPDPL</sequence>
<dbReference type="FunFam" id="2.10.25.10:FF:000116">
    <property type="entry name" value="pro-neuregulin-2, membrane-bound isoform"/>
    <property type="match status" value="1"/>
</dbReference>
<feature type="region of interest" description="Disordered" evidence="18">
    <location>
        <begin position="515"/>
        <end position="583"/>
    </location>
</feature>
<dbReference type="Pfam" id="PF02158">
    <property type="entry name" value="Neuregulin"/>
    <property type="match status" value="1"/>
</dbReference>
<evidence type="ECO:0000256" key="4">
    <source>
        <dbReference type="ARBA" id="ARBA00022475"/>
    </source>
</evidence>
<evidence type="ECO:0000256" key="6">
    <source>
        <dbReference type="ARBA" id="ARBA00022536"/>
    </source>
</evidence>
<feature type="region of interest" description="Disordered" evidence="18">
    <location>
        <begin position="476"/>
        <end position="500"/>
    </location>
</feature>
<dbReference type="Gene3D" id="2.10.25.10">
    <property type="entry name" value="Laminin"/>
    <property type="match status" value="1"/>
</dbReference>
<evidence type="ECO:0000259" key="21">
    <source>
        <dbReference type="PROSITE" id="PS50835"/>
    </source>
</evidence>
<evidence type="ECO:0000256" key="9">
    <source>
        <dbReference type="ARBA" id="ARBA00023030"/>
    </source>
</evidence>
<keyword evidence="12" id="KW-0325">Glycoprotein</keyword>
<dbReference type="PROSITE" id="PS01186">
    <property type="entry name" value="EGF_2"/>
    <property type="match status" value="1"/>
</dbReference>
<dbReference type="SUPFAM" id="SSF48726">
    <property type="entry name" value="Immunoglobulin"/>
    <property type="match status" value="1"/>
</dbReference>
<dbReference type="GO" id="GO:0007399">
    <property type="term" value="P:nervous system development"/>
    <property type="evidence" value="ECO:0007669"/>
    <property type="project" value="InterPro"/>
</dbReference>
<dbReference type="InterPro" id="IPR000742">
    <property type="entry name" value="EGF"/>
</dbReference>
<feature type="disulfide bond" evidence="17">
    <location>
        <begin position="120"/>
        <end position="137"/>
    </location>
</feature>
<feature type="compositionally biased region" description="Basic residues" evidence="18">
    <location>
        <begin position="486"/>
        <end position="500"/>
    </location>
</feature>
<feature type="region of interest" description="Disordered" evidence="18">
    <location>
        <begin position="267"/>
        <end position="309"/>
    </location>
</feature>
<dbReference type="Proteomes" id="UP000296049">
    <property type="component" value="Unassembled WGS sequence"/>
</dbReference>
<dbReference type="InterPro" id="IPR007110">
    <property type="entry name" value="Ig-like_dom"/>
</dbReference>
<keyword evidence="13" id="KW-0393">Immunoglobulin domain</keyword>
<dbReference type="GO" id="GO:0005886">
    <property type="term" value="C:plasma membrane"/>
    <property type="evidence" value="ECO:0007669"/>
    <property type="project" value="UniProtKB-SubCell"/>
</dbReference>
<evidence type="ECO:0000256" key="10">
    <source>
        <dbReference type="ARBA" id="ARBA00023136"/>
    </source>
</evidence>
<comment type="similarity">
    <text evidence="3">Belongs to the neuregulin family.</text>
</comment>
<evidence type="ECO:0000256" key="16">
    <source>
        <dbReference type="ARBA" id="ARBA00068573"/>
    </source>
</evidence>
<dbReference type="PANTHER" id="PTHR11100:SF20">
    <property type="entry name" value="PRO-NEUREGULIN-2, MEMBRANE-BOUND ISOFORM"/>
    <property type="match status" value="1"/>
</dbReference>
<evidence type="ECO:0000256" key="19">
    <source>
        <dbReference type="SAM" id="Phobius"/>
    </source>
</evidence>
<keyword evidence="9" id="KW-0339">Growth factor</keyword>
<evidence type="ECO:0000256" key="17">
    <source>
        <dbReference type="PROSITE-ProRule" id="PRU00076"/>
    </source>
</evidence>
<dbReference type="PROSITE" id="PS50026">
    <property type="entry name" value="EGF_3"/>
    <property type="match status" value="1"/>
</dbReference>
<dbReference type="GO" id="GO:0008083">
    <property type="term" value="F:growth factor activity"/>
    <property type="evidence" value="ECO:0007669"/>
    <property type="project" value="UniProtKB-KW"/>
</dbReference>
<dbReference type="GO" id="GO:0035556">
    <property type="term" value="P:intracellular signal transduction"/>
    <property type="evidence" value="ECO:0007669"/>
    <property type="project" value="TreeGrafter"/>
</dbReference>
<feature type="domain" description="Ig-like" evidence="21">
    <location>
        <begin position="4"/>
        <end position="99"/>
    </location>
</feature>
<keyword evidence="7 19" id="KW-0812">Transmembrane</keyword>
<keyword evidence="6 17" id="KW-0245">EGF-like domain</keyword>
<evidence type="ECO:0000256" key="11">
    <source>
        <dbReference type="ARBA" id="ARBA00023157"/>
    </source>
</evidence>
<evidence type="ECO:0000256" key="18">
    <source>
        <dbReference type="SAM" id="MobiDB-lite"/>
    </source>
</evidence>
<keyword evidence="10 19" id="KW-0472">Membrane</keyword>
<feature type="compositionally biased region" description="Basic and acidic residues" evidence="18">
    <location>
        <begin position="289"/>
        <end position="302"/>
    </location>
</feature>
<comment type="subcellular location">
    <subcellularLocation>
        <location evidence="1">Cell membrane</location>
        <topology evidence="1">Single-pass type I membrane protein</topology>
    </subcellularLocation>
    <subcellularLocation>
        <location evidence="2">Secreted</location>
    </subcellularLocation>
</comment>
<dbReference type="PROSITE" id="PS50835">
    <property type="entry name" value="IG_LIKE"/>
    <property type="match status" value="1"/>
</dbReference>
<dbReference type="PROSITE" id="PS00022">
    <property type="entry name" value="EGF_1"/>
    <property type="match status" value="1"/>
</dbReference>
<evidence type="ECO:0000256" key="5">
    <source>
        <dbReference type="ARBA" id="ARBA00022525"/>
    </source>
</evidence>
<dbReference type="InterPro" id="IPR013783">
    <property type="entry name" value="Ig-like_fold"/>
</dbReference>